<dbReference type="AlphaFoldDB" id="A1ZEN3"/>
<protein>
    <submittedName>
        <fullName evidence="1">Uncharacterized protein</fullName>
    </submittedName>
</protein>
<dbReference type="Proteomes" id="UP000004095">
    <property type="component" value="Unassembled WGS sequence"/>
</dbReference>
<sequence length="705" mass="81961">MQLTQTKTNQLAINIDRKKLSQDFVIIRFKHKKGYFLQGAGILDNIPNLPQVKSITIREDDQDKSLYALFDKAQFNTVHIPTFLLRQGSDAENITYEIIDQISGFNKLPDHIICQLLINSLASPKGSRYSFNNLTGHFYIVHPEHKVPVIKPKVNQPKTKQVVALQVVINRHSCLEINVKTFTNIYFKNRLSFSKKRPYTSYPKYALEFITMSMKRLPGFSDQKEDDDQELFIIKQFPGKKNNITFIDFGTFDKFQVSKCGTVSTILKLIKQELNRYLFISFKELSPQLICQYNSKNTALKKVRIGHHLSYKKINIADVINDAESQELVLHLSNTLRTQYPTCTITQKSRIQKSSFNFRLIHDKEFYEHNNLSDSYQVYNKVPVNHLNLYELKKIKDSDDLDKKETKRIKAIADTLIKEVIIKYDIIQGNISITDWKAFGIDGVYIFASKMPAEEKETIDQYCFLEIDTTGKLNFSLHKKDTFLGDSRYDEIAEYFEDDNTVEGIVIDPLGNINAIKRTDIITLPEIVKIGHILEKQAQKYSFKKSELIAYLKECRPIDKIKPYLEKVNNYPNTKIPKDEIRGLLKQQNLTKELSNLVFKKTNGQILIRAYLKGQKPRYELLSSSFDINYQELKNYALYHVGIKDVNGYDISRASVIRVIESLDNSNLFFEKLLPLMSVDFVKNHELTVKPFPFKYIDEWIRMNC</sequence>
<dbReference type="OrthoDB" id="5826790at2"/>
<comment type="caution">
    <text evidence="1">The sequence shown here is derived from an EMBL/GenBank/DDBJ whole genome shotgun (WGS) entry which is preliminary data.</text>
</comment>
<reference evidence="1 2" key="1">
    <citation type="submission" date="2007-01" db="EMBL/GenBank/DDBJ databases">
        <authorList>
            <person name="Haygood M."/>
            <person name="Podell S."/>
            <person name="Anderson C."/>
            <person name="Hopkinson B."/>
            <person name="Roe K."/>
            <person name="Barbeau K."/>
            <person name="Gaasterland T."/>
            <person name="Ferriera S."/>
            <person name="Johnson J."/>
            <person name="Kravitz S."/>
            <person name="Beeson K."/>
            <person name="Sutton G."/>
            <person name="Rogers Y.-H."/>
            <person name="Friedman R."/>
            <person name="Frazier M."/>
            <person name="Venter J.C."/>
        </authorList>
    </citation>
    <scope>NUCLEOTIDE SEQUENCE [LARGE SCALE GENOMIC DNA]</scope>
    <source>
        <strain evidence="1 2">ATCC 23134</strain>
    </source>
</reference>
<accession>A1ZEN3</accession>
<evidence type="ECO:0000313" key="2">
    <source>
        <dbReference type="Proteomes" id="UP000004095"/>
    </source>
</evidence>
<proteinExistence type="predicted"/>
<evidence type="ECO:0000313" key="1">
    <source>
        <dbReference type="EMBL" id="EAY30985.1"/>
    </source>
</evidence>
<name>A1ZEN3_MICM2</name>
<keyword evidence="2" id="KW-1185">Reference proteome</keyword>
<dbReference type="EMBL" id="AAWS01000004">
    <property type="protein sequence ID" value="EAY30985.1"/>
    <property type="molecule type" value="Genomic_DNA"/>
</dbReference>
<dbReference type="RefSeq" id="WP_002694130.1">
    <property type="nucleotide sequence ID" value="NZ_AAWS01000004.1"/>
</dbReference>
<organism evidence="1 2">
    <name type="scientific">Microscilla marina ATCC 23134</name>
    <dbReference type="NCBI Taxonomy" id="313606"/>
    <lineage>
        <taxon>Bacteria</taxon>
        <taxon>Pseudomonadati</taxon>
        <taxon>Bacteroidota</taxon>
        <taxon>Cytophagia</taxon>
        <taxon>Cytophagales</taxon>
        <taxon>Microscillaceae</taxon>
        <taxon>Microscilla</taxon>
    </lineage>
</organism>
<gene>
    <name evidence="1" type="ORF">M23134_07392</name>
</gene>
<dbReference type="eggNOG" id="ENOG502Z8CZ">
    <property type="taxonomic scope" value="Bacteria"/>
</dbReference>